<keyword evidence="5" id="KW-1185">Reference proteome</keyword>
<dbReference type="PANTHER" id="PTHR19303">
    <property type="entry name" value="TRANSPOSON"/>
    <property type="match status" value="1"/>
</dbReference>
<sequence>MDTKITSVNKNSILKLQPDCYAFVGITKVRAESRNTFNITDNSHPVVVPYDCCSNIPEKVHLPQLEPLQFDHLNIENLDIANHKLEQYSRDLDKLINEPFITKHISNHVLNYWRRGLPHHHLHYLEMQEKMLLLLFVMAKRVRKTDEEIQDAVEAVINQNLSIRSVAKDTGISKSLLADLVKKHKKLSRRKTLTKDQEELLVSYLRTTSKMCHGLTTMQTRELAYQFAVANKIVTPPEWNKNNKAGIHWLHGFMNRHKELSLRQPESTSLSRTSSFNKTNTTTFFSNLEKLYKKHNFAPNMIWNLDETGCMTVTKPPKVIAVRGTKQVGQIASAERGTLTTVLFFISASGGTIPPVFIFPRVYFKENMLKGAPIGTKGMANPSGWMTEEIFVESLKHFVNHVQPTVDKKALIIMDNHATHVNLQVVDFARKNHIIILTLPPHCSHRMQPLDVAVYGPFKSRYKQAMNNWLTGNPGKPVTIYEVAEFVNPAFNESFTISNICKSFEKTGIYPFNSNIFTDDDFLPSSITDRPDPSSLINDNSSLPSILQSKVDLTQSDNILDQPSTSSDLNSPSTSGIVNKNITKEGREELGIFSPEMHPHEKKNKTCVRKKGKCSVITDTPEKDELMKAEVDRKRGKKRDIVILKSLHDESPPPRDLEEYLTQLEQEHGSENEEDKENCKKDDNSTCTICDGKYRLSKEEFIQCRICNKWAHESCGNAPLFLQTLGIAPKPTEHYAWYNEIIKGSRADKVVKLRDK</sequence>
<dbReference type="InterPro" id="IPR011011">
    <property type="entry name" value="Znf_FYVE_PHD"/>
</dbReference>
<gene>
    <name evidence="4" type="ORF">NQ318_014477</name>
</gene>
<dbReference type="InterPro" id="IPR013083">
    <property type="entry name" value="Znf_RING/FYVE/PHD"/>
</dbReference>
<dbReference type="PANTHER" id="PTHR19303:SF71">
    <property type="entry name" value="ZINC FINGER PHD-TYPE DOMAIN-CONTAINING PROTEIN"/>
    <property type="match status" value="1"/>
</dbReference>
<dbReference type="Proteomes" id="UP001162162">
    <property type="component" value="Unassembled WGS sequence"/>
</dbReference>
<dbReference type="InterPro" id="IPR050863">
    <property type="entry name" value="CenT-Element_Derived"/>
</dbReference>
<dbReference type="InterPro" id="IPR006600">
    <property type="entry name" value="HTH_CenpB_DNA-bd_dom"/>
</dbReference>
<evidence type="ECO:0000256" key="2">
    <source>
        <dbReference type="SAM" id="MobiDB-lite"/>
    </source>
</evidence>
<feature type="region of interest" description="Disordered" evidence="2">
    <location>
        <begin position="558"/>
        <end position="582"/>
    </location>
</feature>
<name>A0AAV8YPB4_9CUCU</name>
<dbReference type="EMBL" id="JAPWTK010000069">
    <property type="protein sequence ID" value="KAJ8952386.1"/>
    <property type="molecule type" value="Genomic_DNA"/>
</dbReference>
<evidence type="ECO:0000259" key="3">
    <source>
        <dbReference type="PROSITE" id="PS51253"/>
    </source>
</evidence>
<evidence type="ECO:0000313" key="4">
    <source>
        <dbReference type="EMBL" id="KAJ8952386.1"/>
    </source>
</evidence>
<dbReference type="GO" id="GO:0003677">
    <property type="term" value="F:DNA binding"/>
    <property type="evidence" value="ECO:0007669"/>
    <property type="project" value="UniProtKB-KW"/>
</dbReference>
<evidence type="ECO:0000256" key="1">
    <source>
        <dbReference type="ARBA" id="ARBA00023125"/>
    </source>
</evidence>
<organism evidence="4 5">
    <name type="scientific">Aromia moschata</name>
    <dbReference type="NCBI Taxonomy" id="1265417"/>
    <lineage>
        <taxon>Eukaryota</taxon>
        <taxon>Metazoa</taxon>
        <taxon>Ecdysozoa</taxon>
        <taxon>Arthropoda</taxon>
        <taxon>Hexapoda</taxon>
        <taxon>Insecta</taxon>
        <taxon>Pterygota</taxon>
        <taxon>Neoptera</taxon>
        <taxon>Endopterygota</taxon>
        <taxon>Coleoptera</taxon>
        <taxon>Polyphaga</taxon>
        <taxon>Cucujiformia</taxon>
        <taxon>Chrysomeloidea</taxon>
        <taxon>Cerambycidae</taxon>
        <taxon>Cerambycinae</taxon>
        <taxon>Callichromatini</taxon>
        <taxon>Aromia</taxon>
    </lineage>
</organism>
<dbReference type="PROSITE" id="PS51253">
    <property type="entry name" value="HTH_CENPB"/>
    <property type="match status" value="1"/>
</dbReference>
<dbReference type="Pfam" id="PF03184">
    <property type="entry name" value="DDE_1"/>
    <property type="match status" value="1"/>
</dbReference>
<dbReference type="AlphaFoldDB" id="A0AAV8YPB4"/>
<evidence type="ECO:0000313" key="5">
    <source>
        <dbReference type="Proteomes" id="UP001162162"/>
    </source>
</evidence>
<protein>
    <recommendedName>
        <fullName evidence="3">HTH CENPB-type domain-containing protein</fullName>
    </recommendedName>
</protein>
<dbReference type="Gene3D" id="3.30.420.10">
    <property type="entry name" value="Ribonuclease H-like superfamily/Ribonuclease H"/>
    <property type="match status" value="1"/>
</dbReference>
<dbReference type="CDD" id="cd15489">
    <property type="entry name" value="PHD_SF"/>
    <property type="match status" value="1"/>
</dbReference>
<feature type="domain" description="HTH CENPB-type" evidence="3">
    <location>
        <begin position="185"/>
        <end position="263"/>
    </location>
</feature>
<dbReference type="Gene3D" id="3.30.40.10">
    <property type="entry name" value="Zinc/RING finger domain, C3HC4 (zinc finger)"/>
    <property type="match status" value="1"/>
</dbReference>
<keyword evidence="1" id="KW-0238">DNA-binding</keyword>
<dbReference type="SUPFAM" id="SSF57903">
    <property type="entry name" value="FYVE/PHD zinc finger"/>
    <property type="match status" value="1"/>
</dbReference>
<proteinExistence type="predicted"/>
<dbReference type="InterPro" id="IPR004875">
    <property type="entry name" value="DDE_SF_endonuclease_dom"/>
</dbReference>
<reference evidence="4" key="1">
    <citation type="journal article" date="2023" name="Insect Mol. Biol.">
        <title>Genome sequencing provides insights into the evolution of gene families encoding plant cell wall-degrading enzymes in longhorned beetles.</title>
        <authorList>
            <person name="Shin N.R."/>
            <person name="Okamura Y."/>
            <person name="Kirsch R."/>
            <person name="Pauchet Y."/>
        </authorList>
    </citation>
    <scope>NUCLEOTIDE SEQUENCE</scope>
    <source>
        <strain evidence="4">AMC_N1</strain>
    </source>
</reference>
<comment type="caution">
    <text evidence="4">The sequence shown here is derived from an EMBL/GenBank/DDBJ whole genome shotgun (WGS) entry which is preliminary data.</text>
</comment>
<dbReference type="InterPro" id="IPR036397">
    <property type="entry name" value="RNaseH_sf"/>
</dbReference>
<dbReference type="GO" id="GO:0005634">
    <property type="term" value="C:nucleus"/>
    <property type="evidence" value="ECO:0007669"/>
    <property type="project" value="TreeGrafter"/>
</dbReference>
<accession>A0AAV8YPB4</accession>
<feature type="compositionally biased region" description="Low complexity" evidence="2">
    <location>
        <begin position="563"/>
        <end position="575"/>
    </location>
</feature>